<reference evidence="2 3" key="1">
    <citation type="submission" date="2017-03" db="EMBL/GenBank/DDBJ databases">
        <authorList>
            <person name="Afonso C.L."/>
            <person name="Miller P.J."/>
            <person name="Scott M.A."/>
            <person name="Spackman E."/>
            <person name="Goraichik I."/>
            <person name="Dimitrov K.M."/>
            <person name="Suarez D.L."/>
            <person name="Swayne D.E."/>
        </authorList>
    </citation>
    <scope>NUCLEOTIDE SEQUENCE [LARGE SCALE GENOMIC DNA]</scope>
    <source>
        <strain evidence="2 3">CECT 8625</strain>
    </source>
</reference>
<gene>
    <name evidence="2" type="ORF">ROJ8625_01447</name>
</gene>
<dbReference type="Proteomes" id="UP000193570">
    <property type="component" value="Unassembled WGS sequence"/>
</dbReference>
<sequence length="91" mass="9287">MSTPFMLPDKLDTAAAASLHDALAAQSLGQVSLDGAQVRSCGALCAQVLLAARRDADARSAGFTLRPSAAMEDDLRLLGLGAELLSEGSDA</sequence>
<evidence type="ECO:0000259" key="1">
    <source>
        <dbReference type="Pfam" id="PF13466"/>
    </source>
</evidence>
<proteinExistence type="predicted"/>
<dbReference type="EMBL" id="FWFK01000002">
    <property type="protein sequence ID" value="SLN31743.1"/>
    <property type="molecule type" value="Genomic_DNA"/>
</dbReference>
<dbReference type="RefSeq" id="WP_085791169.1">
    <property type="nucleotide sequence ID" value="NZ_FWFK01000002.1"/>
</dbReference>
<evidence type="ECO:0000313" key="2">
    <source>
        <dbReference type="EMBL" id="SLN31743.1"/>
    </source>
</evidence>
<protein>
    <recommendedName>
        <fullName evidence="1">MlaB-like STAS domain-containing protein</fullName>
    </recommendedName>
</protein>
<feature type="domain" description="MlaB-like STAS" evidence="1">
    <location>
        <begin position="7"/>
        <end position="80"/>
    </location>
</feature>
<dbReference type="Pfam" id="PF13466">
    <property type="entry name" value="STAS_2"/>
    <property type="match status" value="1"/>
</dbReference>
<dbReference type="AlphaFoldDB" id="A0A1X6YUR2"/>
<organism evidence="2 3">
    <name type="scientific">Roseivivax jejudonensis</name>
    <dbReference type="NCBI Taxonomy" id="1529041"/>
    <lineage>
        <taxon>Bacteria</taxon>
        <taxon>Pseudomonadati</taxon>
        <taxon>Pseudomonadota</taxon>
        <taxon>Alphaproteobacteria</taxon>
        <taxon>Rhodobacterales</taxon>
        <taxon>Roseobacteraceae</taxon>
        <taxon>Roseivivax</taxon>
    </lineage>
</organism>
<keyword evidence="3" id="KW-1185">Reference proteome</keyword>
<name>A0A1X6YUR2_9RHOB</name>
<dbReference type="InterPro" id="IPR058548">
    <property type="entry name" value="MlaB-like_STAS"/>
</dbReference>
<accession>A0A1X6YUR2</accession>
<evidence type="ECO:0000313" key="3">
    <source>
        <dbReference type="Proteomes" id="UP000193570"/>
    </source>
</evidence>